<evidence type="ECO:0000313" key="1">
    <source>
        <dbReference type="EMBL" id="APG14005.1"/>
    </source>
</evidence>
<evidence type="ECO:0000313" key="3">
    <source>
        <dbReference type="Proteomes" id="UP000181962"/>
    </source>
</evidence>
<accession>A0A1L3FL00</accession>
<gene>
    <name evidence="1" type="ORF">BKD09_37200</name>
    <name evidence="2" type="ORF">BSZ19_40355</name>
</gene>
<sequence length="84" mass="8763">MGRIVTIDLEKVLASGNDLKAKSPSGLTTHADLLSLASDVSKDPVSYLSSVGVQLDDQTASMLRNKLATRSGGVQAGTIHIDIL</sequence>
<evidence type="ECO:0000313" key="4">
    <source>
        <dbReference type="Proteomes" id="UP000193335"/>
    </source>
</evidence>
<proteinExistence type="predicted"/>
<evidence type="ECO:0000313" key="2">
    <source>
        <dbReference type="EMBL" id="OSJ24941.1"/>
    </source>
</evidence>
<protein>
    <submittedName>
        <fullName evidence="1">Uncharacterized protein</fullName>
    </submittedName>
</protein>
<dbReference type="OrthoDB" id="8239518at2"/>
<dbReference type="EMBL" id="NAFL01000281">
    <property type="protein sequence ID" value="OSJ24941.1"/>
    <property type="molecule type" value="Genomic_DNA"/>
</dbReference>
<dbReference type="RefSeq" id="WP_028150121.1">
    <property type="nucleotide sequence ID" value="NZ_CP017637.1"/>
</dbReference>
<dbReference type="Proteomes" id="UP000181962">
    <property type="component" value="Chromosome"/>
</dbReference>
<name>A0A1L3FL00_BRAJP</name>
<organism evidence="1 3">
    <name type="scientific">Bradyrhizobium japonicum</name>
    <dbReference type="NCBI Taxonomy" id="375"/>
    <lineage>
        <taxon>Bacteria</taxon>
        <taxon>Pseudomonadati</taxon>
        <taxon>Pseudomonadota</taxon>
        <taxon>Alphaproteobacteria</taxon>
        <taxon>Hyphomicrobiales</taxon>
        <taxon>Nitrobacteraceae</taxon>
        <taxon>Bradyrhizobium</taxon>
    </lineage>
</organism>
<reference evidence="1 3" key="1">
    <citation type="submission" date="2016-11" db="EMBL/GenBank/DDBJ databases">
        <title>Complete Genome Sequence of Bradyrhizobium sp. strain J5, an isolated from soybean nodule in Hokkaido.</title>
        <authorList>
            <person name="Kanehara K."/>
        </authorList>
    </citation>
    <scope>NUCLEOTIDE SEQUENCE [LARGE SCALE GENOMIC DNA]</scope>
    <source>
        <strain evidence="1 3">J5</strain>
    </source>
</reference>
<dbReference type="EMBL" id="CP017637">
    <property type="protein sequence ID" value="APG14005.1"/>
    <property type="molecule type" value="Genomic_DNA"/>
</dbReference>
<dbReference type="AlphaFoldDB" id="A0A1L3FL00"/>
<reference evidence="2 4" key="2">
    <citation type="submission" date="2017-03" db="EMBL/GenBank/DDBJ databases">
        <title>Whole genome sequences of fourteen strains of Bradyrhizobium canariense and one strain of Bradyrhizobium japonicum isolated from Lupinus (Papilionoideae: Genisteae) species in Algeria.</title>
        <authorList>
            <person name="Crovadore J."/>
            <person name="Chekireb D."/>
            <person name="Brachmann A."/>
            <person name="Chablais R."/>
            <person name="Cochard B."/>
            <person name="Lefort F."/>
        </authorList>
    </citation>
    <scope>NUCLEOTIDE SEQUENCE [LARGE SCALE GENOMIC DNA]</scope>
    <source>
        <strain evidence="2 4">UBMA197</strain>
    </source>
</reference>
<dbReference type="Proteomes" id="UP000193335">
    <property type="component" value="Unassembled WGS sequence"/>
</dbReference>